<dbReference type="CDD" id="cd00093">
    <property type="entry name" value="HTH_XRE"/>
    <property type="match status" value="1"/>
</dbReference>
<organism evidence="3 4">
    <name type="scientific">Actinacidiphila epipremni</name>
    <dbReference type="NCBI Taxonomy" id="2053013"/>
    <lineage>
        <taxon>Bacteria</taxon>
        <taxon>Bacillati</taxon>
        <taxon>Actinomycetota</taxon>
        <taxon>Actinomycetes</taxon>
        <taxon>Kitasatosporales</taxon>
        <taxon>Streptomycetaceae</taxon>
        <taxon>Actinacidiphila</taxon>
    </lineage>
</organism>
<comment type="caution">
    <text evidence="3">The sequence shown here is derived from an EMBL/GenBank/DDBJ whole genome shotgun (WGS) entry which is preliminary data.</text>
</comment>
<name>A0ABX0ZK24_9ACTN</name>
<dbReference type="SUPFAM" id="SSF48452">
    <property type="entry name" value="TPR-like"/>
    <property type="match status" value="1"/>
</dbReference>
<evidence type="ECO:0000259" key="2">
    <source>
        <dbReference type="PROSITE" id="PS50943"/>
    </source>
</evidence>
<dbReference type="RefSeq" id="WP_167981993.1">
    <property type="nucleotide sequence ID" value="NZ_JAATEJ010000003.1"/>
</dbReference>
<protein>
    <submittedName>
        <fullName evidence="3">Helix-turn-helix domain-containing protein</fullName>
    </submittedName>
</protein>
<gene>
    <name evidence="3" type="ORF">HCN08_07050</name>
</gene>
<dbReference type="InterPro" id="IPR010982">
    <property type="entry name" value="Lambda_DNA-bd_dom_sf"/>
</dbReference>
<dbReference type="EMBL" id="JAATEJ010000003">
    <property type="protein sequence ID" value="NJP43162.1"/>
    <property type="molecule type" value="Genomic_DNA"/>
</dbReference>
<dbReference type="SMART" id="SM00530">
    <property type="entry name" value="HTH_XRE"/>
    <property type="match status" value="1"/>
</dbReference>
<dbReference type="InterPro" id="IPR001387">
    <property type="entry name" value="Cro/C1-type_HTH"/>
</dbReference>
<evidence type="ECO:0000313" key="3">
    <source>
        <dbReference type="EMBL" id="NJP43162.1"/>
    </source>
</evidence>
<evidence type="ECO:0000313" key="4">
    <source>
        <dbReference type="Proteomes" id="UP000734511"/>
    </source>
</evidence>
<dbReference type="Proteomes" id="UP000734511">
    <property type="component" value="Unassembled WGS sequence"/>
</dbReference>
<proteinExistence type="predicted"/>
<feature type="domain" description="HTH cro/C1-type" evidence="2">
    <location>
        <begin position="22"/>
        <end position="75"/>
    </location>
</feature>
<dbReference type="InterPro" id="IPR011990">
    <property type="entry name" value="TPR-like_helical_dom_sf"/>
</dbReference>
<accession>A0ABX0ZK24</accession>
<evidence type="ECO:0000256" key="1">
    <source>
        <dbReference type="SAM" id="MobiDB-lite"/>
    </source>
</evidence>
<keyword evidence="4" id="KW-1185">Reference proteome</keyword>
<reference evidence="3 4" key="1">
    <citation type="submission" date="2020-03" db="EMBL/GenBank/DDBJ databases">
        <title>WGS of actinomycetes isolated from Thailand.</title>
        <authorList>
            <person name="Thawai C."/>
        </authorList>
    </citation>
    <scope>NUCLEOTIDE SEQUENCE [LARGE SCALE GENOMIC DNA]</scope>
    <source>
        <strain evidence="3 4">PRB2-1</strain>
    </source>
</reference>
<dbReference type="Gene3D" id="1.25.40.10">
    <property type="entry name" value="Tetratricopeptide repeat domain"/>
    <property type="match status" value="1"/>
</dbReference>
<dbReference type="PROSITE" id="PS50943">
    <property type="entry name" value="HTH_CROC1"/>
    <property type="match status" value="1"/>
</dbReference>
<feature type="compositionally biased region" description="Low complexity" evidence="1">
    <location>
        <begin position="84"/>
        <end position="97"/>
    </location>
</feature>
<sequence>MPQPPKQLDPSRSGRHWFGAELRHWRVLRGLSQAQLGARVHVSGDLIGKIEKAVRACSAELARALDEALGTGGVLTRALARATADADTSPADADTSPVRPFPGPARPTPDAILTEDPPPPAPLPGAETLRVPCRTAEGRIIFVTMPPSGSCPPLALVPPPVVPAAPSVRDFLAVDGHPAERLRDLRRTLVRCDNVLGAGHVYDTARDHLRLIGGLVRQGTGADRRTLLHVQAEYAELCGWLCQDSGDERTARFWTDRALEWSHTAGQREAVAYVMVRKAQLAADCGDPADTADLAEATRELAPPRSRFAVMGALSAAYAHALNREAAVCHRTFDSVLGMLDQVADDPPARRGNWLDSPHVQAQRAQALSLLGEHESASDGFDRALRTLPSTYRRDRGYILSQRALAHLRADEPERAALAGLQALPIASATGSGRTFRALAALDGLLPAGSAQPQVREYRTAFDASVLHEA</sequence>
<dbReference type="Pfam" id="PF13560">
    <property type="entry name" value="HTH_31"/>
    <property type="match status" value="1"/>
</dbReference>
<feature type="region of interest" description="Disordered" evidence="1">
    <location>
        <begin position="84"/>
        <end position="126"/>
    </location>
</feature>
<dbReference type="Gene3D" id="1.10.260.40">
    <property type="entry name" value="lambda repressor-like DNA-binding domains"/>
    <property type="match status" value="1"/>
</dbReference>
<dbReference type="SUPFAM" id="SSF47413">
    <property type="entry name" value="lambda repressor-like DNA-binding domains"/>
    <property type="match status" value="1"/>
</dbReference>